<dbReference type="Gene3D" id="3.20.20.70">
    <property type="entry name" value="Aldolase class I"/>
    <property type="match status" value="1"/>
</dbReference>
<proteinExistence type="inferred from homology"/>
<dbReference type="GO" id="GO:0009507">
    <property type="term" value="C:chloroplast"/>
    <property type="evidence" value="ECO:0007669"/>
    <property type="project" value="UniProtKB-SubCell"/>
</dbReference>
<comment type="pathway">
    <text evidence="2 9">Amino-acid biosynthesis; L-tryptophan biosynthesis; L-tryptophan from chorismate: step 5/5.</text>
</comment>
<dbReference type="SUPFAM" id="SSF51366">
    <property type="entry name" value="Ribulose-phoshate binding barrel"/>
    <property type="match status" value="1"/>
</dbReference>
<accession>A0A1G4P0C1</accession>
<evidence type="ECO:0000256" key="3">
    <source>
        <dbReference type="ARBA" id="ARBA00011270"/>
    </source>
</evidence>
<dbReference type="NCBIfam" id="TIGR00262">
    <property type="entry name" value="trpA"/>
    <property type="match status" value="1"/>
</dbReference>
<dbReference type="PANTHER" id="PTHR43406">
    <property type="entry name" value="TRYPTOPHAN SYNTHASE, ALPHA CHAIN"/>
    <property type="match status" value="1"/>
</dbReference>
<comment type="subcellular location">
    <subcellularLocation>
        <location evidence="9">Plastid</location>
        <location evidence="9">Chloroplast</location>
    </subcellularLocation>
</comment>
<evidence type="ECO:0000256" key="6">
    <source>
        <dbReference type="ARBA" id="ARBA00023141"/>
    </source>
</evidence>
<comment type="function">
    <text evidence="1 9">The alpha subunit is responsible for the aldol cleavage of indoleglycerol phosphate to indole and glyceraldehyde 3-phosphate.</text>
</comment>
<dbReference type="GeneID" id="30000424"/>
<keyword evidence="5 9" id="KW-0822">Tryptophan biosynthesis</keyword>
<dbReference type="Pfam" id="PF00290">
    <property type="entry name" value="Trp_syntA"/>
    <property type="match status" value="1"/>
</dbReference>
<dbReference type="RefSeq" id="YP_009315697.1">
    <property type="nucleotide sequence ID" value="NC_031668.1"/>
</dbReference>
<dbReference type="InterPro" id="IPR018204">
    <property type="entry name" value="Trp_synthase_alpha_AS"/>
</dbReference>
<dbReference type="EMBL" id="LT622878">
    <property type="protein sequence ID" value="SCW24355.1"/>
    <property type="molecule type" value="Genomic_DNA"/>
</dbReference>
<dbReference type="HAMAP" id="MF_00131">
    <property type="entry name" value="Trp_synth_alpha"/>
    <property type="match status" value="1"/>
</dbReference>
<evidence type="ECO:0000256" key="9">
    <source>
        <dbReference type="HAMAP-Rule" id="MF_00131"/>
    </source>
</evidence>
<name>A0A1G4P0C1_9FLOR</name>
<dbReference type="CDD" id="cd04724">
    <property type="entry name" value="Tryptophan_synthase_alpha"/>
    <property type="match status" value="1"/>
</dbReference>
<dbReference type="InterPro" id="IPR002028">
    <property type="entry name" value="Trp_synthase_suA"/>
</dbReference>
<keyword evidence="11" id="KW-0150">Chloroplast</keyword>
<dbReference type="GO" id="GO:0005829">
    <property type="term" value="C:cytosol"/>
    <property type="evidence" value="ECO:0007669"/>
    <property type="project" value="TreeGrafter"/>
</dbReference>
<geneLocation type="chloroplast" evidence="11"/>
<feature type="active site" description="Proton acceptor" evidence="9">
    <location>
        <position position="47"/>
    </location>
</feature>
<evidence type="ECO:0000256" key="10">
    <source>
        <dbReference type="RuleBase" id="RU003662"/>
    </source>
</evidence>
<evidence type="ECO:0000256" key="8">
    <source>
        <dbReference type="ARBA" id="ARBA00049047"/>
    </source>
</evidence>
<sequence>MAIVSSTLSKLQYRCGLIPFITAGTPDIESTVKALRVLDTSGADLIEIGLPYSDPLADGPVIQEASKQALRQGMNFDVLIELLENVRGTISAPLILFTYYNPILVRGTHSFLETIANVGIKGLIIPDLPLEEADYILDICSSLSIELILLITPTSSISRIENIVRKSQGLIYIVSSTGVTGMRDIINNKMENFIANIRSKTDKQLIIGFGISQTKHVEQIMKWDIDGIVIGSAFVNRLLDINNGLSKVEDFCLSIKHVIQQNS</sequence>
<evidence type="ECO:0000256" key="5">
    <source>
        <dbReference type="ARBA" id="ARBA00022822"/>
    </source>
</evidence>
<dbReference type="PANTHER" id="PTHR43406:SF1">
    <property type="entry name" value="TRYPTOPHAN SYNTHASE ALPHA CHAIN, CHLOROPLASTIC"/>
    <property type="match status" value="1"/>
</dbReference>
<dbReference type="FunFam" id="3.20.20.70:FF:000037">
    <property type="entry name" value="Tryptophan synthase alpha chain"/>
    <property type="match status" value="1"/>
</dbReference>
<dbReference type="AlphaFoldDB" id="A0A1G4P0C1"/>
<evidence type="ECO:0000256" key="7">
    <source>
        <dbReference type="ARBA" id="ARBA00023239"/>
    </source>
</evidence>
<feature type="active site" description="Proton acceptor" evidence="9">
    <location>
        <position position="58"/>
    </location>
</feature>
<reference evidence="11" key="2">
    <citation type="submission" date="2016-10" db="EMBL/GenBank/DDBJ databases">
        <authorList>
            <person name="de Groot N.N."/>
        </authorList>
    </citation>
    <scope>NUCLEOTIDE SEQUENCE</scope>
    <source>
        <strain evidence="11">C.0024</strain>
    </source>
</reference>
<dbReference type="EC" id="4.2.1.20" evidence="9"/>
<organism evidence="11">
    <name type="scientific">Trichogloeopsis pedicellata</name>
    <dbReference type="NCBI Taxonomy" id="1495610"/>
    <lineage>
        <taxon>Eukaryota</taxon>
        <taxon>Rhodophyta</taxon>
        <taxon>Florideophyceae</taxon>
        <taxon>Nemaliophycidae</taxon>
        <taxon>Nemaliales</taxon>
        <taxon>Liagoraceae</taxon>
        <taxon>Trichogloeopsis</taxon>
    </lineage>
</organism>
<comment type="similarity">
    <text evidence="9 10">Belongs to the TrpA family.</text>
</comment>
<keyword evidence="4 9" id="KW-0028">Amino-acid biosynthesis</keyword>
<evidence type="ECO:0000256" key="2">
    <source>
        <dbReference type="ARBA" id="ARBA00004733"/>
    </source>
</evidence>
<protein>
    <recommendedName>
        <fullName evidence="9">Tryptophan synthase alpha chain</fullName>
        <ecNumber evidence="9">4.2.1.20</ecNumber>
    </recommendedName>
</protein>
<dbReference type="InterPro" id="IPR013785">
    <property type="entry name" value="Aldolase_TIM"/>
</dbReference>
<comment type="subunit">
    <text evidence="3 9">Tetramer of two alpha and two beta chains.</text>
</comment>
<evidence type="ECO:0000256" key="1">
    <source>
        <dbReference type="ARBA" id="ARBA00003365"/>
    </source>
</evidence>
<evidence type="ECO:0000313" key="11">
    <source>
        <dbReference type="EMBL" id="SCW24355.1"/>
    </source>
</evidence>
<gene>
    <name evidence="9 11" type="primary">trpA</name>
    <name evidence="11" type="ORF">C00024_57</name>
</gene>
<reference evidence="11" key="1">
    <citation type="submission" date="2016-10" db="EMBL/GenBank/DDBJ databases">
        <title>Chloroplast genomes as a tool to resolve red algal phylogenies: a case study in the Nemaliales.</title>
        <authorList>
            <person name="Costa J.F."/>
            <person name="Lin S.M."/>
            <person name="Macaya E.C."/>
            <person name="Fernandez-Garcia C."/>
            <person name="Verbruggen H."/>
        </authorList>
    </citation>
    <scope>NUCLEOTIDE SEQUENCE</scope>
    <source>
        <strain evidence="11">C.0024</strain>
    </source>
</reference>
<keyword evidence="6 9" id="KW-0057">Aromatic amino acid biosynthesis</keyword>
<keyword evidence="7 9" id="KW-0456">Lyase</keyword>
<evidence type="ECO:0000256" key="4">
    <source>
        <dbReference type="ARBA" id="ARBA00022605"/>
    </source>
</evidence>
<keyword evidence="11" id="KW-0934">Plastid</keyword>
<dbReference type="InterPro" id="IPR011060">
    <property type="entry name" value="RibuloseP-bd_barrel"/>
</dbReference>
<comment type="catalytic activity">
    <reaction evidence="8 9">
        <text>(1S,2R)-1-C-(indol-3-yl)glycerol 3-phosphate + L-serine = D-glyceraldehyde 3-phosphate + L-tryptophan + H2O</text>
        <dbReference type="Rhea" id="RHEA:10532"/>
        <dbReference type="ChEBI" id="CHEBI:15377"/>
        <dbReference type="ChEBI" id="CHEBI:33384"/>
        <dbReference type="ChEBI" id="CHEBI:57912"/>
        <dbReference type="ChEBI" id="CHEBI:58866"/>
        <dbReference type="ChEBI" id="CHEBI:59776"/>
        <dbReference type="EC" id="4.2.1.20"/>
    </reaction>
</comment>
<dbReference type="GO" id="GO:0004834">
    <property type="term" value="F:tryptophan synthase activity"/>
    <property type="evidence" value="ECO:0007669"/>
    <property type="project" value="UniProtKB-UniRule"/>
</dbReference>
<dbReference type="UniPathway" id="UPA00035">
    <property type="reaction ID" value="UER00044"/>
</dbReference>
<dbReference type="PROSITE" id="PS00167">
    <property type="entry name" value="TRP_SYNTHASE_ALPHA"/>
    <property type="match status" value="1"/>
</dbReference>